<name>A0A6L9EN15_CLOBU</name>
<dbReference type="EMBL" id="CP040626">
    <property type="protein sequence ID" value="QMW90552.1"/>
    <property type="molecule type" value="Genomic_DNA"/>
</dbReference>
<dbReference type="SMART" id="SM00400">
    <property type="entry name" value="ZnF_CHCC"/>
    <property type="match status" value="1"/>
</dbReference>
<dbReference type="RefSeq" id="WP_035765132.1">
    <property type="nucleotide sequence ID" value="NZ_AP019716.1"/>
</dbReference>
<evidence type="ECO:0000259" key="4">
    <source>
        <dbReference type="SMART" id="SM00400"/>
    </source>
</evidence>
<dbReference type="EMBL" id="WOFV02000025">
    <property type="protein sequence ID" value="NAS18067.1"/>
    <property type="molecule type" value="Genomic_DNA"/>
</dbReference>
<sequence length="865" mass="99957">MNELHDIELNKLIEKETGERFNREGYIKCPFHKEKTPSMKVRFFPDRNKQKYKCFGCGATGDAIDFISNYKNLDYNAAREYLDLEVKKNDFEISEDKVRNYIDWQLEHTKKDYKFLGLFTFVDEDNTPIYYKAKFRKPDGKKETPYYCFDEDGKVANRRGTDEVPYNLFNVLNAIENNKVIVFVEGEKDANMINNTLKNTEYVATSIKGVKDYTPIKQKDMRIYVIGDTGEAGTKYIDEIKKEFFGIASEFKVINLPGLKKLGDNKDVTDWLEDLGHNKYDLFRAFSRSLNLKDNYELQQDSHGIYRSWPSKTNPDEYKKQYLTDFQVVEAKRLRFIEEDREGVRLLLKSNTGDLIERIGPSSKFDDVKAFKNFLGTLDLAFKGKPDDVTDLKSWINKYWALENEEIYTGDKFIVKDGLLNLVTGDGAINGIGVNHSLISNNNDIKILDIESISREEIKELKGHIFKFTETSKAISIIGTVINDLAIYQNQEIGEKLPHLLIVGESQSGKTTILEKVIAQILNYPVENKKSIGNSSNWAMQRDLSTGNYPSLYDEFKPSMMDKYKMQKVSGLLRDLYDRQVINKGDKTLNVKSFQLTRPLIMAGEESYPNSETALITRSCIVYLSRNERTKKNSDVMQWMVDNQIILNKFGRSIIDTILNLKPEEYKAIRNSKRSCFKNLKERALDTAISIAAGIEIFNILLENFNLKKIENYEEFIYKNIKEEILENEEDTRSTVENMLVLYNDIIENGRIFKAKDIVKNTGEGLFIRTSEMINEIFKFVKDYGSAEVVPLKLRDFKKQAAKAGYLLKQSGKVFKIEGQAARFDEYSASKFRNLHLDAIVEPEIYDQSYISKAEQKVIEGVFNK</sequence>
<dbReference type="GO" id="GO:0003899">
    <property type="term" value="F:DNA-directed RNA polymerase activity"/>
    <property type="evidence" value="ECO:0007669"/>
    <property type="project" value="InterPro"/>
</dbReference>
<dbReference type="GO" id="GO:0008270">
    <property type="term" value="F:zinc ion binding"/>
    <property type="evidence" value="ECO:0007669"/>
    <property type="project" value="UniProtKB-KW"/>
</dbReference>
<dbReference type="GeneID" id="92943729"/>
<evidence type="ECO:0000313" key="7">
    <source>
        <dbReference type="Proteomes" id="UP000474042"/>
    </source>
</evidence>
<dbReference type="Proteomes" id="UP000474042">
    <property type="component" value="Unassembled WGS sequence"/>
</dbReference>
<dbReference type="PANTHER" id="PTHR30313">
    <property type="entry name" value="DNA PRIMASE"/>
    <property type="match status" value="1"/>
</dbReference>
<dbReference type="Gene3D" id="3.90.580.10">
    <property type="entry name" value="Zinc finger, CHC2-type domain"/>
    <property type="match status" value="1"/>
</dbReference>
<dbReference type="InterPro" id="IPR002694">
    <property type="entry name" value="Znf_CHC2"/>
</dbReference>
<dbReference type="SUPFAM" id="SSF57783">
    <property type="entry name" value="Zinc beta-ribbon"/>
    <property type="match status" value="1"/>
</dbReference>
<keyword evidence="1" id="KW-0479">Metal-binding</keyword>
<dbReference type="InterPro" id="IPR036977">
    <property type="entry name" value="DNA_primase_Znf_CHC2"/>
</dbReference>
<proteinExistence type="predicted"/>
<reference evidence="5 7" key="2">
    <citation type="submission" date="2020-01" db="EMBL/GenBank/DDBJ databases">
        <title>Genome sequence of a 1,3-propanediol producer, Clostridium butyricum S3.</title>
        <authorList>
            <person name="Zhou J."/>
        </authorList>
    </citation>
    <scope>NUCLEOTIDE SEQUENCE [LARGE SCALE GENOMIC DNA]</scope>
    <source>
        <strain evidence="5 7">S3</strain>
    </source>
</reference>
<reference evidence="6 8" key="1">
    <citation type="submission" date="2019-05" db="EMBL/GenBank/DDBJ databases">
        <authorList>
            <person name="Schori C."/>
            <person name="Ahrens C."/>
        </authorList>
    </citation>
    <scope>NUCLEOTIDE SEQUENCE [LARGE SCALE GENOMIC DNA]</scope>
    <source>
        <strain evidence="6 8">DSM 10702</strain>
    </source>
</reference>
<dbReference type="Pfam" id="PF01807">
    <property type="entry name" value="Zn_ribbon_DnaG"/>
    <property type="match status" value="1"/>
</dbReference>
<evidence type="ECO:0000313" key="8">
    <source>
        <dbReference type="Proteomes" id="UP000515243"/>
    </source>
</evidence>
<dbReference type="GO" id="GO:0006269">
    <property type="term" value="P:DNA replication, synthesis of primer"/>
    <property type="evidence" value="ECO:0007669"/>
    <property type="project" value="TreeGrafter"/>
</dbReference>
<evidence type="ECO:0000256" key="1">
    <source>
        <dbReference type="ARBA" id="ARBA00022723"/>
    </source>
</evidence>
<dbReference type="PANTHER" id="PTHR30313:SF2">
    <property type="entry name" value="DNA PRIMASE"/>
    <property type="match status" value="1"/>
</dbReference>
<dbReference type="GO" id="GO:0003677">
    <property type="term" value="F:DNA binding"/>
    <property type="evidence" value="ECO:0007669"/>
    <property type="project" value="InterPro"/>
</dbReference>
<dbReference type="InterPro" id="IPR050219">
    <property type="entry name" value="DnaG_primase"/>
</dbReference>
<organism evidence="5 7">
    <name type="scientific">Clostridium butyricum</name>
    <dbReference type="NCBI Taxonomy" id="1492"/>
    <lineage>
        <taxon>Bacteria</taxon>
        <taxon>Bacillati</taxon>
        <taxon>Bacillota</taxon>
        <taxon>Clostridia</taxon>
        <taxon>Eubacteriales</taxon>
        <taxon>Clostridiaceae</taxon>
        <taxon>Clostridium</taxon>
    </lineage>
</organism>
<protein>
    <submittedName>
        <fullName evidence="5">DNA primase</fullName>
    </submittedName>
</protein>
<evidence type="ECO:0000313" key="5">
    <source>
        <dbReference type="EMBL" id="NAS18067.1"/>
    </source>
</evidence>
<dbReference type="Proteomes" id="UP000515243">
    <property type="component" value="Chromosome 1"/>
</dbReference>
<feature type="domain" description="Zinc finger CHC2-type" evidence="4">
    <location>
        <begin position="29"/>
        <end position="83"/>
    </location>
</feature>
<keyword evidence="3" id="KW-0862">Zinc</keyword>
<gene>
    <name evidence="6" type="ORF">FF104_06145</name>
    <name evidence="5" type="ORF">GND98_009330</name>
</gene>
<evidence type="ECO:0000256" key="2">
    <source>
        <dbReference type="ARBA" id="ARBA00022771"/>
    </source>
</evidence>
<dbReference type="Gene3D" id="3.40.1360.10">
    <property type="match status" value="1"/>
</dbReference>
<accession>A0A6L9EN15</accession>
<evidence type="ECO:0000256" key="3">
    <source>
        <dbReference type="ARBA" id="ARBA00022833"/>
    </source>
</evidence>
<dbReference type="AlphaFoldDB" id="A0A6L9EN15"/>
<evidence type="ECO:0000313" key="6">
    <source>
        <dbReference type="EMBL" id="QMW90552.1"/>
    </source>
</evidence>
<keyword evidence="2" id="KW-0863">Zinc-finger</keyword>
<dbReference type="GO" id="GO:0005737">
    <property type="term" value="C:cytoplasm"/>
    <property type="evidence" value="ECO:0007669"/>
    <property type="project" value="TreeGrafter"/>
</dbReference>